<dbReference type="Proteomes" id="UP000002357">
    <property type="component" value="Chromosome"/>
</dbReference>
<dbReference type="GeneID" id="93731976"/>
<evidence type="ECO:0008006" key="4">
    <source>
        <dbReference type="Google" id="ProtNLM"/>
    </source>
</evidence>
<feature type="chain" id="PRO_5010825037" description="Secreted protein" evidence="1">
    <location>
        <begin position="23"/>
        <end position="202"/>
    </location>
</feature>
<organism evidence="2 3">
    <name type="scientific">Streptomyces clavuligerus</name>
    <dbReference type="NCBI Taxonomy" id="1901"/>
    <lineage>
        <taxon>Bacteria</taxon>
        <taxon>Bacillati</taxon>
        <taxon>Actinomycetota</taxon>
        <taxon>Actinomycetes</taxon>
        <taxon>Kitasatosporales</taxon>
        <taxon>Streptomycetaceae</taxon>
        <taxon>Streptomyces</taxon>
    </lineage>
</organism>
<keyword evidence="3" id="KW-1185">Reference proteome</keyword>
<dbReference type="AlphaFoldDB" id="B5GUZ8"/>
<sequence>MNKKLIGAVAGGFLVVGVSAYAAGVFDEEVGAIEGRDVCSNLDPDGEVVRSLRGILPERSQYSFDFSVVERGSKADARSGYATACFVDGGKKLLFSVLTDLIVGDPPEVWMKSEVEGVIKEAPLAGEFQAGYRAISSSRGAAIYVPCFKEHRSGLVNLTVRGDLKKGSRANHQETKSALELLVRKAAAYAHQHAGCDLPSRL</sequence>
<accession>B5GUZ8</accession>
<feature type="signal peptide" evidence="1">
    <location>
        <begin position="1"/>
        <end position="22"/>
    </location>
</feature>
<gene>
    <name evidence="2" type="ORF">SCLAV_1389</name>
</gene>
<evidence type="ECO:0000313" key="3">
    <source>
        <dbReference type="Proteomes" id="UP000002357"/>
    </source>
</evidence>
<dbReference type="EMBL" id="CM000913">
    <property type="protein sequence ID" value="EFG06468.1"/>
    <property type="molecule type" value="Genomic_DNA"/>
</dbReference>
<protein>
    <recommendedName>
        <fullName evidence="4">Secreted protein</fullName>
    </recommendedName>
</protein>
<name>B5GUZ8_STRCL</name>
<evidence type="ECO:0000313" key="2">
    <source>
        <dbReference type="EMBL" id="EFG06468.1"/>
    </source>
</evidence>
<evidence type="ECO:0000256" key="1">
    <source>
        <dbReference type="SAM" id="SignalP"/>
    </source>
</evidence>
<dbReference type="eggNOG" id="ENOG50309XS">
    <property type="taxonomic scope" value="Bacteria"/>
</dbReference>
<keyword evidence="1" id="KW-0732">Signal</keyword>
<dbReference type="RefSeq" id="WP_003955663.1">
    <property type="nucleotide sequence ID" value="NZ_CM000913.1"/>
</dbReference>
<proteinExistence type="predicted"/>
<reference evidence="2 3" key="1">
    <citation type="journal article" date="2010" name="Genome Biol. Evol.">
        <title>The sequence of a 1.8-mb bacterial linear plasmid reveals a rich evolutionary reservoir of secondary metabolic pathways.</title>
        <authorList>
            <person name="Medema M.H."/>
            <person name="Trefzer A."/>
            <person name="Kovalchuk A."/>
            <person name="van den Berg M."/>
            <person name="Mueller U."/>
            <person name="Heijne W."/>
            <person name="Wu L."/>
            <person name="Alam M.T."/>
            <person name="Ronning C.M."/>
            <person name="Nierman W.C."/>
            <person name="Bovenberg R.A.L."/>
            <person name="Breitling R."/>
            <person name="Takano E."/>
        </authorList>
    </citation>
    <scope>NUCLEOTIDE SEQUENCE [LARGE SCALE GENOMIC DNA]</scope>
    <source>
        <strain evidence="3">ATCC 27064 / DSM 738 / JCM 4710 / NBRC 13307 / NCIMB 12785 / NRRL 3585 / VKM Ac-602</strain>
    </source>
</reference>